<feature type="binding site" evidence="4">
    <location>
        <position position="72"/>
    </location>
    <ligand>
        <name>Mg(2+)</name>
        <dbReference type="ChEBI" id="CHEBI:18420"/>
        <label>1</label>
        <note>catalytic</note>
    </ligand>
</feature>
<evidence type="ECO:0000256" key="3">
    <source>
        <dbReference type="ARBA" id="ARBA00022842"/>
    </source>
</evidence>
<dbReference type="GO" id="GO:0007165">
    <property type="term" value="P:signal transduction"/>
    <property type="evidence" value="ECO:0007669"/>
    <property type="project" value="TreeGrafter"/>
</dbReference>
<dbReference type="InterPro" id="IPR000760">
    <property type="entry name" value="Inositol_monophosphatase-like"/>
</dbReference>
<dbReference type="Gene3D" id="3.40.190.80">
    <property type="match status" value="1"/>
</dbReference>
<evidence type="ECO:0000313" key="5">
    <source>
        <dbReference type="EMBL" id="PIQ68144.1"/>
    </source>
</evidence>
<dbReference type="Pfam" id="PF00459">
    <property type="entry name" value="Inositol_P"/>
    <property type="match status" value="1"/>
</dbReference>
<evidence type="ECO:0000256" key="4">
    <source>
        <dbReference type="PIRSR" id="PIRSR600760-2"/>
    </source>
</evidence>
<dbReference type="InterPro" id="IPR020583">
    <property type="entry name" value="Inositol_monoP_metal-BS"/>
</dbReference>
<gene>
    <name evidence="5" type="ORF">COV91_05740</name>
</gene>
<dbReference type="CDD" id="cd01637">
    <property type="entry name" value="IMPase_like"/>
    <property type="match status" value="1"/>
</dbReference>
<dbReference type="EMBL" id="PCVG01000078">
    <property type="protein sequence ID" value="PIQ68144.1"/>
    <property type="molecule type" value="Genomic_DNA"/>
</dbReference>
<dbReference type="Proteomes" id="UP000229342">
    <property type="component" value="Unassembled WGS sequence"/>
</dbReference>
<keyword evidence="2" id="KW-0378">Hydrolase</keyword>
<dbReference type="PRINTS" id="PR00377">
    <property type="entry name" value="IMPHPHTASES"/>
</dbReference>
<dbReference type="Gene3D" id="3.30.540.10">
    <property type="entry name" value="Fructose-1,6-Bisphosphatase, subunit A, domain 1"/>
    <property type="match status" value="1"/>
</dbReference>
<dbReference type="PANTHER" id="PTHR20854">
    <property type="entry name" value="INOSITOL MONOPHOSPHATASE"/>
    <property type="match status" value="1"/>
</dbReference>
<dbReference type="PANTHER" id="PTHR20854:SF4">
    <property type="entry name" value="INOSITOL-1-MONOPHOSPHATASE-RELATED"/>
    <property type="match status" value="1"/>
</dbReference>
<sequence>MSSNTKSTYSEAVLPIIHQVRETLLPFYGNVPFTEKNPTGKEDLLTELDTKVERFLRTEFKKLYPDIDFVGEEDGGDRTKERFWLVDPIDGTSHFVRGMPFCTTMVALIDKGDVVFSAVYDFVNDVMYHAEKGRGAYRNNEPMSISTRPLRLSRIEVSIQIDDPDRLQSYLALKKKCHIFHAGASGFELPLVALGKLDGSVHIGPGSKDYDVAPGLFLIKEAGGIVTNIGKQTYTYKDLDFIATNPAIHKELTEGSDALFPVRE</sequence>
<protein>
    <recommendedName>
        <fullName evidence="7">Inositol monophosphatase</fullName>
    </recommendedName>
</protein>
<reference evidence="5 6" key="1">
    <citation type="submission" date="2017-09" db="EMBL/GenBank/DDBJ databases">
        <title>Depth-based differentiation of microbial function through sediment-hosted aquifers and enrichment of novel symbionts in the deep terrestrial subsurface.</title>
        <authorList>
            <person name="Probst A.J."/>
            <person name="Ladd B."/>
            <person name="Jarett J.K."/>
            <person name="Geller-Mcgrath D.E."/>
            <person name="Sieber C.M."/>
            <person name="Emerson J.B."/>
            <person name="Anantharaman K."/>
            <person name="Thomas B.C."/>
            <person name="Malmstrom R."/>
            <person name="Stieglmeier M."/>
            <person name="Klingl A."/>
            <person name="Woyke T."/>
            <person name="Ryan C.M."/>
            <person name="Banfield J.F."/>
        </authorList>
    </citation>
    <scope>NUCLEOTIDE SEQUENCE [LARGE SCALE GENOMIC DNA]</scope>
    <source>
        <strain evidence="5">CG11_big_fil_rev_8_21_14_0_20_46_11</strain>
    </source>
</reference>
<feature type="binding site" evidence="4">
    <location>
        <position position="211"/>
    </location>
    <ligand>
        <name>Mg(2+)</name>
        <dbReference type="ChEBI" id="CHEBI:18420"/>
        <label>1</label>
        <note>catalytic</note>
    </ligand>
</feature>
<name>A0A2H0KCM2_9BACT</name>
<dbReference type="GO" id="GO:0046872">
    <property type="term" value="F:metal ion binding"/>
    <property type="evidence" value="ECO:0007669"/>
    <property type="project" value="UniProtKB-KW"/>
</dbReference>
<evidence type="ECO:0008006" key="7">
    <source>
        <dbReference type="Google" id="ProtNLM"/>
    </source>
</evidence>
<dbReference type="GO" id="GO:0008934">
    <property type="term" value="F:inositol monophosphate 1-phosphatase activity"/>
    <property type="evidence" value="ECO:0007669"/>
    <property type="project" value="TreeGrafter"/>
</dbReference>
<keyword evidence="3 4" id="KW-0460">Magnesium</keyword>
<dbReference type="GO" id="GO:0006020">
    <property type="term" value="P:inositol metabolic process"/>
    <property type="evidence" value="ECO:0007669"/>
    <property type="project" value="TreeGrafter"/>
</dbReference>
<keyword evidence="1 4" id="KW-0479">Metal-binding</keyword>
<dbReference type="PROSITE" id="PS00629">
    <property type="entry name" value="IMP_1"/>
    <property type="match status" value="1"/>
</dbReference>
<feature type="binding site" evidence="4">
    <location>
        <position position="87"/>
    </location>
    <ligand>
        <name>Mg(2+)</name>
        <dbReference type="ChEBI" id="CHEBI:18420"/>
        <label>1</label>
        <note>catalytic</note>
    </ligand>
</feature>
<accession>A0A2H0KCM2</accession>
<proteinExistence type="predicted"/>
<organism evidence="5 6">
    <name type="scientific">Candidatus Taylorbacteria bacterium CG11_big_fil_rev_8_21_14_0_20_46_11</name>
    <dbReference type="NCBI Taxonomy" id="1975025"/>
    <lineage>
        <taxon>Bacteria</taxon>
        <taxon>Candidatus Tayloriibacteriota</taxon>
    </lineage>
</organism>
<dbReference type="AlphaFoldDB" id="A0A2H0KCM2"/>
<comment type="caution">
    <text evidence="5">The sequence shown here is derived from an EMBL/GenBank/DDBJ whole genome shotgun (WGS) entry which is preliminary data.</text>
</comment>
<feature type="binding site" evidence="4">
    <location>
        <position position="89"/>
    </location>
    <ligand>
        <name>Mg(2+)</name>
        <dbReference type="ChEBI" id="CHEBI:18420"/>
        <label>1</label>
        <note>catalytic</note>
    </ligand>
</feature>
<evidence type="ECO:0000256" key="1">
    <source>
        <dbReference type="ARBA" id="ARBA00022723"/>
    </source>
</evidence>
<feature type="binding site" evidence="4">
    <location>
        <position position="90"/>
    </location>
    <ligand>
        <name>Mg(2+)</name>
        <dbReference type="ChEBI" id="CHEBI:18420"/>
        <label>2</label>
    </ligand>
</feature>
<evidence type="ECO:0000256" key="2">
    <source>
        <dbReference type="ARBA" id="ARBA00022801"/>
    </source>
</evidence>
<dbReference type="SUPFAM" id="SSF56655">
    <property type="entry name" value="Carbohydrate phosphatase"/>
    <property type="match status" value="1"/>
</dbReference>
<comment type="cofactor">
    <cofactor evidence="4">
        <name>Mg(2+)</name>
        <dbReference type="ChEBI" id="CHEBI:18420"/>
    </cofactor>
</comment>
<evidence type="ECO:0000313" key="6">
    <source>
        <dbReference type="Proteomes" id="UP000229342"/>
    </source>
</evidence>